<name>A0ABR1S4U3_9PEZI</name>
<evidence type="ECO:0000313" key="5">
    <source>
        <dbReference type="EMBL" id="KAK8026415.1"/>
    </source>
</evidence>
<dbReference type="PANTHER" id="PTHR10039:SF14">
    <property type="entry name" value="NACHT DOMAIN-CONTAINING PROTEIN"/>
    <property type="match status" value="1"/>
</dbReference>
<dbReference type="Gene3D" id="3.40.50.300">
    <property type="entry name" value="P-loop containing nucleotide triphosphate hydrolases"/>
    <property type="match status" value="1"/>
</dbReference>
<dbReference type="SUPFAM" id="SSF52540">
    <property type="entry name" value="P-loop containing nucleoside triphosphate hydrolases"/>
    <property type="match status" value="1"/>
</dbReference>
<accession>A0ABR1S4U3</accession>
<feature type="compositionally biased region" description="Polar residues" evidence="2">
    <location>
        <begin position="1213"/>
        <end position="1225"/>
    </location>
</feature>
<feature type="domain" description="DUF7708" evidence="3">
    <location>
        <begin position="70"/>
        <end position="165"/>
    </location>
</feature>
<keyword evidence="1" id="KW-0677">Repeat</keyword>
<evidence type="ECO:0000313" key="6">
    <source>
        <dbReference type="Proteomes" id="UP001396898"/>
    </source>
</evidence>
<dbReference type="PANTHER" id="PTHR10039">
    <property type="entry name" value="AMELOGENIN"/>
    <property type="match status" value="1"/>
</dbReference>
<proteinExistence type="predicted"/>
<evidence type="ECO:0000259" key="4">
    <source>
        <dbReference type="Pfam" id="PF24883"/>
    </source>
</evidence>
<organism evidence="5 6">
    <name type="scientific">Apiospora marii</name>
    <dbReference type="NCBI Taxonomy" id="335849"/>
    <lineage>
        <taxon>Eukaryota</taxon>
        <taxon>Fungi</taxon>
        <taxon>Dikarya</taxon>
        <taxon>Ascomycota</taxon>
        <taxon>Pezizomycotina</taxon>
        <taxon>Sordariomycetes</taxon>
        <taxon>Xylariomycetidae</taxon>
        <taxon>Amphisphaeriales</taxon>
        <taxon>Apiosporaceae</taxon>
        <taxon>Apiospora</taxon>
    </lineage>
</organism>
<reference evidence="5 6" key="1">
    <citation type="submission" date="2023-01" db="EMBL/GenBank/DDBJ databases">
        <title>Analysis of 21 Apiospora genomes using comparative genomics revels a genus with tremendous synthesis potential of carbohydrate active enzymes and secondary metabolites.</title>
        <authorList>
            <person name="Sorensen T."/>
        </authorList>
    </citation>
    <scope>NUCLEOTIDE SEQUENCE [LARGE SCALE GENOMIC DNA]</scope>
    <source>
        <strain evidence="5 6">CBS 20057</strain>
    </source>
</reference>
<feature type="region of interest" description="Disordered" evidence="2">
    <location>
        <begin position="1213"/>
        <end position="1256"/>
    </location>
</feature>
<feature type="domain" description="Nephrocystin 3-like N-terminal" evidence="4">
    <location>
        <begin position="222"/>
        <end position="392"/>
    </location>
</feature>
<comment type="caution">
    <text evidence="5">The sequence shown here is derived from an EMBL/GenBank/DDBJ whole genome shotgun (WGS) entry which is preliminary data.</text>
</comment>
<sequence length="1375" mass="154956">MAPPIVSPTARGTISDAFKKLEATIVAGDMQDLKEMKTIEQVREAVLKIESQLAARGKLRNLRRLLPLFQGLEHYAKVVDVLCNGTPFLPWVWAPITLILRVSSDHLEAFDHILSSYAKIADSLKRFGVLDKRFSRNQSFQETAAVFYADILEFHKHAYQFVTRSCRNSPLAEENTEKLQRSEEEQGIKQYNSIVAWLKIDESDQLTIFDMHLEESTRYNADTCGWVLSNPKMQLSLQRQPSIPLLWVQGAAGTGKSVLSSAIVNYMKSAGSLVISHFCNYAYPSSIKYDLILRSLLLQLVREDADLVAHVYENYILAKKVAGALLMERLLQFLLSNISKAPQQTSYVWIILDGVDECDLVTQNKLFRLINQVTSRNFGPDAMIVKALVFCRFSADASAKLSKKQSISLAEEKEHMDLAIRNYTRERLKGLSDKFEVMHLTDADIQELEDAITEKADGMFLYARLVLDYLWTEVFIRKDELKMSVHELPAKLSEFKIVTQILIKLMDKRSVDRVKCALGWIAFSQRPLKKIELLSALAFSLGDVSVENIAPQYLLDMCATLIEERPDTRVGFVHVSVKEFLRSSSSNLILDEKESMLQHGIATVTCLLAAVESFTEGVPDDPVLVRIIRGLYGFHIYAKEHWTDYLLAFVPSNENPGSPASILFELACDLAERLNQLSSNAGHLLGKMDDLFAEEEPTPKRLADERIGKLGSPLLQNVVDGCLKARSLEQLELKLKQMESRGRPIDDTAPSAVPLPQEGVSLILERYQTAVRYLLNRAVYVGVPAADLDFFKRQFRDVAYTCRVRRCPRAISGFENQAQCSEHEILHVRSLPCPYPGCQSPAFMSSKNLKRHINKEHAEPHPRRKIRKVGILQPRANSNRQHDHIRTSPGNARITQAQQQSGLAPVPLPIRNNINTEKSTSDFSSDIGRLKSAVLEAGFAGIEDLDGIPIFNTSQLNALGRELRSVYEKCLIQSLTAGQTAKLGDIFSIASRQQDPMGALITGIRRSLSSSDPTSAMKFATLMFSATLEPDDFKFRTLMEIMDLNMNYRIIGADSPSVGAPIKQPEGLLTRQEFQIGNRSSDAIPKQSPTPQLTKVPGPIFSDILSDDDISDEDIEQDANMALSSPWDPVRNRHLPSQDIPDWSAIFKEGLEDLPQDVKMETHEIVDRRWLEVSTQFGEQCTAEMFKQVINEARNEAFIKMKLVAQARDQTFGTELPQSPSQQGVTVGGFSISDDMNQQSKEPHAAPSGFSETQEPDYNVVPDHIKAHVEQLTFYAYPYQDQRTQNEKIESARRGYERALVAMDGATKKMQEIKTKLKENSAATVWVAGFDLKQMMDEYHESERDHAFWSESLHGIRSEQERIKALHGERLSRRK</sequence>
<keyword evidence="6" id="KW-1185">Reference proteome</keyword>
<dbReference type="InterPro" id="IPR056884">
    <property type="entry name" value="NPHP3-like_N"/>
</dbReference>
<evidence type="ECO:0000259" key="3">
    <source>
        <dbReference type="Pfam" id="PF24809"/>
    </source>
</evidence>
<dbReference type="Proteomes" id="UP001396898">
    <property type="component" value="Unassembled WGS sequence"/>
</dbReference>
<evidence type="ECO:0000256" key="1">
    <source>
        <dbReference type="ARBA" id="ARBA00022737"/>
    </source>
</evidence>
<dbReference type="Pfam" id="PF24809">
    <property type="entry name" value="DUF7708"/>
    <property type="match status" value="1"/>
</dbReference>
<dbReference type="InterPro" id="IPR056125">
    <property type="entry name" value="DUF7708"/>
</dbReference>
<protein>
    <submittedName>
        <fullName evidence="5">NACHT domain protein</fullName>
    </submittedName>
</protein>
<dbReference type="InterPro" id="IPR027417">
    <property type="entry name" value="P-loop_NTPase"/>
</dbReference>
<dbReference type="Pfam" id="PF24883">
    <property type="entry name" value="NPHP3_N"/>
    <property type="match status" value="1"/>
</dbReference>
<gene>
    <name evidence="5" type="ORF">PG991_003471</name>
</gene>
<evidence type="ECO:0000256" key="2">
    <source>
        <dbReference type="SAM" id="MobiDB-lite"/>
    </source>
</evidence>
<dbReference type="EMBL" id="JAQQWI010000007">
    <property type="protein sequence ID" value="KAK8026415.1"/>
    <property type="molecule type" value="Genomic_DNA"/>
</dbReference>